<reference evidence="2 3" key="1">
    <citation type="submission" date="2020-08" db="EMBL/GenBank/DDBJ databases">
        <title>Sequencing the genomes of 1000 actinobacteria strains.</title>
        <authorList>
            <person name="Klenk H.-P."/>
        </authorList>
    </citation>
    <scope>NUCLEOTIDE SEQUENCE [LARGE SCALE GENOMIC DNA]</scope>
    <source>
        <strain evidence="2 3">DSM 27099</strain>
    </source>
</reference>
<evidence type="ECO:0000313" key="3">
    <source>
        <dbReference type="Proteomes" id="UP000529310"/>
    </source>
</evidence>
<protein>
    <submittedName>
        <fullName evidence="2">Uncharacterized protein</fullName>
    </submittedName>
</protein>
<dbReference type="AlphaFoldDB" id="A0A7W4V4C9"/>
<name>A0A7W4V4C9_9MICO</name>
<dbReference type="EMBL" id="JACHWQ010000006">
    <property type="protein sequence ID" value="MBB2976484.1"/>
    <property type="molecule type" value="Genomic_DNA"/>
</dbReference>
<comment type="caution">
    <text evidence="2">The sequence shown here is derived from an EMBL/GenBank/DDBJ whole genome shotgun (WGS) entry which is preliminary data.</text>
</comment>
<keyword evidence="3" id="KW-1185">Reference proteome</keyword>
<gene>
    <name evidence="2" type="ORF">FHX49_002059</name>
</gene>
<dbReference type="Proteomes" id="UP000529310">
    <property type="component" value="Unassembled WGS sequence"/>
</dbReference>
<organism evidence="2 3">
    <name type="scientific">Microbacterium endophyticum</name>
    <dbReference type="NCBI Taxonomy" id="1526412"/>
    <lineage>
        <taxon>Bacteria</taxon>
        <taxon>Bacillati</taxon>
        <taxon>Actinomycetota</taxon>
        <taxon>Actinomycetes</taxon>
        <taxon>Micrococcales</taxon>
        <taxon>Microbacteriaceae</taxon>
        <taxon>Microbacterium</taxon>
    </lineage>
</organism>
<evidence type="ECO:0000313" key="2">
    <source>
        <dbReference type="EMBL" id="MBB2976484.1"/>
    </source>
</evidence>
<feature type="region of interest" description="Disordered" evidence="1">
    <location>
        <begin position="120"/>
        <end position="145"/>
    </location>
</feature>
<evidence type="ECO:0000256" key="1">
    <source>
        <dbReference type="SAM" id="MobiDB-lite"/>
    </source>
</evidence>
<feature type="compositionally biased region" description="Basic and acidic residues" evidence="1">
    <location>
        <begin position="124"/>
        <end position="134"/>
    </location>
</feature>
<dbReference type="RefSeq" id="WP_165140476.1">
    <property type="nucleotide sequence ID" value="NZ_CP049255.1"/>
</dbReference>
<accession>A0A7W4V4C9</accession>
<sequence length="145" mass="16493">MLTLYIVVPSRLLIHRDDVDPDWKWATGRPEKSKQTEDMNTVPLARVSEILADACDAYEADPQTANLTTLFRLWHAWSQRTRTELLDPLIGEEIAEVRLNLESDDQFSLRQMRRTASLDLEDLSDSRGAMEGKQEAGPAPGREID</sequence>
<proteinExistence type="predicted"/>